<dbReference type="AlphaFoldDB" id="A0A560HWZ1"/>
<proteinExistence type="predicted"/>
<comment type="caution">
    <text evidence="2">The sequence shown here is derived from an EMBL/GenBank/DDBJ whole genome shotgun (WGS) entry which is preliminary data.</text>
</comment>
<gene>
    <name evidence="2" type="ORF">FBZ95_1096</name>
</gene>
<reference evidence="2 3" key="1">
    <citation type="submission" date="2019-06" db="EMBL/GenBank/DDBJ databases">
        <title>Genomic Encyclopedia of Type Strains, Phase IV (KMG-V): Genome sequencing to study the core and pangenomes of soil and plant-associated prokaryotes.</title>
        <authorList>
            <person name="Whitman W."/>
        </authorList>
    </citation>
    <scope>NUCLEOTIDE SEQUENCE [LARGE SCALE GENOMIC DNA]</scope>
    <source>
        <strain evidence="2 3">BR 10556</strain>
    </source>
</reference>
<protein>
    <submittedName>
        <fullName evidence="2">Uncharacterized protein</fullName>
    </submittedName>
</protein>
<feature type="compositionally biased region" description="Polar residues" evidence="1">
    <location>
        <begin position="31"/>
        <end position="40"/>
    </location>
</feature>
<accession>A0A560HWZ1</accession>
<keyword evidence="3" id="KW-1185">Reference proteome</keyword>
<feature type="region of interest" description="Disordered" evidence="1">
    <location>
        <begin position="31"/>
        <end position="52"/>
    </location>
</feature>
<dbReference type="EMBL" id="VITW01000009">
    <property type="protein sequence ID" value="TWB69410.1"/>
    <property type="molecule type" value="Genomic_DNA"/>
</dbReference>
<sequence>MVARQWLPRTPHRPRGQNACAPLIAECTGSRSGRSLTQRSQSRRMEVSETKRASRWKRSTCRLSQSQEKVTSSTGKIRSRCVAVATSIGHLNQDTADVVPMDSSFVSAPSLNGPARYESLNEALLAEARVALGTWRADYTTICDLTRSSDGRRRRSFAFTCNPRWDLALCHADGSALTPVAITAQSGKSTTPARRTQD</sequence>
<evidence type="ECO:0000313" key="3">
    <source>
        <dbReference type="Proteomes" id="UP000315914"/>
    </source>
</evidence>
<evidence type="ECO:0000256" key="1">
    <source>
        <dbReference type="SAM" id="MobiDB-lite"/>
    </source>
</evidence>
<evidence type="ECO:0000313" key="2">
    <source>
        <dbReference type="EMBL" id="TWB69410.1"/>
    </source>
</evidence>
<dbReference type="Proteomes" id="UP000315914">
    <property type="component" value="Unassembled WGS sequence"/>
</dbReference>
<name>A0A560HWZ1_9BRAD</name>
<organism evidence="2 3">
    <name type="scientific">Bradyrhizobium sacchari</name>
    <dbReference type="NCBI Taxonomy" id="1399419"/>
    <lineage>
        <taxon>Bacteria</taxon>
        <taxon>Pseudomonadati</taxon>
        <taxon>Pseudomonadota</taxon>
        <taxon>Alphaproteobacteria</taxon>
        <taxon>Hyphomicrobiales</taxon>
        <taxon>Nitrobacteraceae</taxon>
        <taxon>Bradyrhizobium</taxon>
    </lineage>
</organism>
<feature type="compositionally biased region" description="Basic and acidic residues" evidence="1">
    <location>
        <begin position="43"/>
        <end position="52"/>
    </location>
</feature>